<evidence type="ECO:0000313" key="3">
    <source>
        <dbReference type="EMBL" id="NNV20582.1"/>
    </source>
</evidence>
<name>A0A7Y3T7D9_9HYPH</name>
<reference evidence="3 4" key="1">
    <citation type="submission" date="2018-11" db="EMBL/GenBank/DDBJ databases">
        <title>Genome sequencing and analysis.</title>
        <authorList>
            <person name="Huang Y.-T."/>
        </authorList>
    </citation>
    <scope>NUCLEOTIDE SEQUENCE [LARGE SCALE GENOMIC DNA]</scope>
    <source>
        <strain evidence="3 4">SHIN</strain>
    </source>
</reference>
<dbReference type="GO" id="GO:0005829">
    <property type="term" value="C:cytosol"/>
    <property type="evidence" value="ECO:0007669"/>
    <property type="project" value="TreeGrafter"/>
</dbReference>
<accession>A0A7Y3T7D9</accession>
<dbReference type="GO" id="GO:0003700">
    <property type="term" value="F:DNA-binding transcription factor activity"/>
    <property type="evidence" value="ECO:0007669"/>
    <property type="project" value="TreeGrafter"/>
</dbReference>
<dbReference type="SMART" id="SM00530">
    <property type="entry name" value="HTH_XRE"/>
    <property type="match status" value="1"/>
</dbReference>
<evidence type="ECO:0000313" key="4">
    <source>
        <dbReference type="Proteomes" id="UP000526233"/>
    </source>
</evidence>
<dbReference type="InterPro" id="IPR001387">
    <property type="entry name" value="Cro/C1-type_HTH"/>
</dbReference>
<protein>
    <submittedName>
        <fullName evidence="3">XRE family transcriptional regulator</fullName>
    </submittedName>
</protein>
<dbReference type="CDD" id="cd00093">
    <property type="entry name" value="HTH_XRE"/>
    <property type="match status" value="1"/>
</dbReference>
<dbReference type="Pfam" id="PF01381">
    <property type="entry name" value="HTH_3"/>
    <property type="match status" value="1"/>
</dbReference>
<sequence length="175" mass="19241">MTLIDRLSKLNGPDREVDADDVCVICGNDLEDGDAVYWSSHDDGHMHAECATSYIDDDGNEVSEAPEPIVFKSDKRVMSVGETISKRMKDLRKQHKLSLQQVADRAGTSKSHIWEMENGRSKNPTVDMAVSIANALGVSLDYLTGLSTQTPDLHPEALRIACEIDALLRAKEASK</sequence>
<comment type="caution">
    <text evidence="3">The sequence shown here is derived from an EMBL/GenBank/DDBJ whole genome shotgun (WGS) entry which is preliminary data.</text>
</comment>
<organism evidence="3 4">
    <name type="scientific">Brucella pseudogrignonensis</name>
    <dbReference type="NCBI Taxonomy" id="419475"/>
    <lineage>
        <taxon>Bacteria</taxon>
        <taxon>Pseudomonadati</taxon>
        <taxon>Pseudomonadota</taxon>
        <taxon>Alphaproteobacteria</taxon>
        <taxon>Hyphomicrobiales</taxon>
        <taxon>Brucellaceae</taxon>
        <taxon>Brucella/Ochrobactrum group</taxon>
        <taxon>Brucella</taxon>
    </lineage>
</organism>
<dbReference type="AlphaFoldDB" id="A0A7Y3T7D9"/>
<keyword evidence="1" id="KW-0238">DNA-binding</keyword>
<dbReference type="SUPFAM" id="SSF47413">
    <property type="entry name" value="lambda repressor-like DNA-binding domains"/>
    <property type="match status" value="1"/>
</dbReference>
<gene>
    <name evidence="3" type="ORF">EHE22_09110</name>
</gene>
<dbReference type="RefSeq" id="WP_171379899.1">
    <property type="nucleotide sequence ID" value="NZ_PKQI01000002.1"/>
</dbReference>
<evidence type="ECO:0000256" key="1">
    <source>
        <dbReference type="ARBA" id="ARBA00023125"/>
    </source>
</evidence>
<dbReference type="GO" id="GO:0003677">
    <property type="term" value="F:DNA binding"/>
    <property type="evidence" value="ECO:0007669"/>
    <property type="project" value="UniProtKB-KW"/>
</dbReference>
<dbReference type="EMBL" id="PKQI01000002">
    <property type="protein sequence ID" value="NNV20582.1"/>
    <property type="molecule type" value="Genomic_DNA"/>
</dbReference>
<dbReference type="PANTHER" id="PTHR46797">
    <property type="entry name" value="HTH-TYPE TRANSCRIPTIONAL REGULATOR"/>
    <property type="match status" value="1"/>
</dbReference>
<dbReference type="Gene3D" id="1.10.260.40">
    <property type="entry name" value="lambda repressor-like DNA-binding domains"/>
    <property type="match status" value="1"/>
</dbReference>
<dbReference type="InterPro" id="IPR050807">
    <property type="entry name" value="TransReg_Diox_bact_type"/>
</dbReference>
<dbReference type="PANTHER" id="PTHR46797:SF1">
    <property type="entry name" value="METHYLPHOSPHONATE SYNTHASE"/>
    <property type="match status" value="1"/>
</dbReference>
<dbReference type="PROSITE" id="PS50943">
    <property type="entry name" value="HTH_CROC1"/>
    <property type="match status" value="1"/>
</dbReference>
<dbReference type="InterPro" id="IPR010982">
    <property type="entry name" value="Lambda_DNA-bd_dom_sf"/>
</dbReference>
<proteinExistence type="predicted"/>
<dbReference type="Proteomes" id="UP000526233">
    <property type="component" value="Unassembled WGS sequence"/>
</dbReference>
<evidence type="ECO:0000259" key="2">
    <source>
        <dbReference type="PROSITE" id="PS50943"/>
    </source>
</evidence>
<feature type="domain" description="HTH cro/C1-type" evidence="2">
    <location>
        <begin position="88"/>
        <end position="143"/>
    </location>
</feature>